<evidence type="ECO:0000313" key="2">
    <source>
        <dbReference type="Proteomes" id="UP000515377"/>
    </source>
</evidence>
<evidence type="ECO:0000313" key="1">
    <source>
        <dbReference type="EMBL" id="QNG45503.1"/>
    </source>
</evidence>
<accession>A0A9X7YCQ5</accession>
<dbReference type="Gene3D" id="3.30.450.20">
    <property type="entry name" value="PAS domain"/>
    <property type="match status" value="1"/>
</dbReference>
<name>A0A9X7YCQ5_SPHYA</name>
<dbReference type="InterPro" id="IPR035965">
    <property type="entry name" value="PAS-like_dom_sf"/>
</dbReference>
<evidence type="ECO:0008006" key="3">
    <source>
        <dbReference type="Google" id="ProtNLM"/>
    </source>
</evidence>
<proteinExistence type="predicted"/>
<protein>
    <recommendedName>
        <fullName evidence="3">PAS domain-containing protein</fullName>
    </recommendedName>
</protein>
<reference evidence="1 2" key="1">
    <citation type="submission" date="2020-07" db="EMBL/GenBank/DDBJ databases">
        <title>Whole genome sequence of Sphingobium yanoikuyae A3.</title>
        <authorList>
            <person name="Han S.-S."/>
        </authorList>
    </citation>
    <scope>NUCLEOTIDE SEQUENCE [LARGE SCALE GENOMIC DNA]</scope>
    <source>
        <strain evidence="1 2">A3</strain>
    </source>
</reference>
<dbReference type="EMBL" id="CP060122">
    <property type="protein sequence ID" value="QNG45503.1"/>
    <property type="molecule type" value="Genomic_DNA"/>
</dbReference>
<sequence length="113" mass="12928">MKEFLERAAKAGALSFRDLHIILDALPIPLSWATLPEGEIRFLNRAFTKTFGYPEGAFPTVDDWIDGAYPREHHRKETRRLWNDLWLALAEGISEIDACEIEILCADKTIRTA</sequence>
<gene>
    <name evidence="1" type="ORF">H3V42_27545</name>
</gene>
<organism evidence="1 2">
    <name type="scientific">Sphingobium yanoikuyae</name>
    <name type="common">Sphingomonas yanoikuyae</name>
    <dbReference type="NCBI Taxonomy" id="13690"/>
    <lineage>
        <taxon>Bacteria</taxon>
        <taxon>Pseudomonadati</taxon>
        <taxon>Pseudomonadota</taxon>
        <taxon>Alphaproteobacteria</taxon>
        <taxon>Sphingomonadales</taxon>
        <taxon>Sphingomonadaceae</taxon>
        <taxon>Sphingobium</taxon>
    </lineage>
</organism>
<dbReference type="Proteomes" id="UP000515377">
    <property type="component" value="Chromosome"/>
</dbReference>
<dbReference type="SUPFAM" id="SSF55785">
    <property type="entry name" value="PYP-like sensor domain (PAS domain)"/>
    <property type="match status" value="1"/>
</dbReference>
<dbReference type="AlphaFoldDB" id="A0A9X7YCQ5"/>